<keyword evidence="7" id="KW-1185">Reference proteome</keyword>
<reference evidence="6 7" key="1">
    <citation type="submission" date="2018-05" db="EMBL/GenBank/DDBJ databases">
        <title>Description of Sphingomonas pokkalii sp nov, isolated from the rhizosphere of saline tolerant pokkali rice and its draft genome analysis.</title>
        <authorList>
            <person name="Menon R."/>
            <person name="Kumari S."/>
            <person name="Rameshkumar N."/>
        </authorList>
    </citation>
    <scope>NUCLEOTIDE SEQUENCE [LARGE SCALE GENOMIC DNA]</scope>
    <source>
        <strain evidence="6 7">L3B27</strain>
    </source>
</reference>
<dbReference type="Proteomes" id="UP000245890">
    <property type="component" value="Unassembled WGS sequence"/>
</dbReference>
<gene>
    <name evidence="6" type="ORF">DD559_03320</name>
</gene>
<dbReference type="SUPFAM" id="SSF158442">
    <property type="entry name" value="DsbB-like"/>
    <property type="match status" value="1"/>
</dbReference>
<evidence type="ECO:0000256" key="3">
    <source>
        <dbReference type="ARBA" id="ARBA00022989"/>
    </source>
</evidence>
<proteinExistence type="predicted"/>
<protein>
    <submittedName>
        <fullName evidence="6">Disulfide bond formation protein B</fullName>
    </submittedName>
</protein>
<feature type="transmembrane region" description="Helical" evidence="5">
    <location>
        <begin position="42"/>
        <end position="59"/>
    </location>
</feature>
<feature type="transmembrane region" description="Helical" evidence="5">
    <location>
        <begin position="66"/>
        <end position="85"/>
    </location>
</feature>
<keyword evidence="3 5" id="KW-1133">Transmembrane helix</keyword>
<comment type="caution">
    <text evidence="6">The sequence shown here is derived from an EMBL/GenBank/DDBJ whole genome shotgun (WGS) entry which is preliminary data.</text>
</comment>
<dbReference type="PIRSF" id="PIRSF033913">
    <property type="entry name" value="S-S_format_DsbB"/>
    <property type="match status" value="1"/>
</dbReference>
<dbReference type="InterPro" id="IPR023380">
    <property type="entry name" value="DsbB-like_sf"/>
</dbReference>
<evidence type="ECO:0000256" key="1">
    <source>
        <dbReference type="ARBA" id="ARBA00004141"/>
    </source>
</evidence>
<dbReference type="Gene3D" id="1.20.1550.10">
    <property type="entry name" value="DsbB-like"/>
    <property type="match status" value="1"/>
</dbReference>
<dbReference type="InterPro" id="IPR003752">
    <property type="entry name" value="DiS_bond_form_DsbB/BdbC"/>
</dbReference>
<dbReference type="EMBL" id="QENQ01000001">
    <property type="protein sequence ID" value="PVX31299.1"/>
    <property type="molecule type" value="Genomic_DNA"/>
</dbReference>
<sequence>MPRTTPALARWIALLLPLALLGGAIGSQFLGGLVPCEMCVWQRWPHLAAIVVALLAFAVRGRSAVTALVLLAAVLIAISGAIGVYHAGTEYHWWQGITACTAAPTQGSPMDMLTEALRRPIVRCDVPQWTMAGISLAGFNAIFSLGGAALIALLAIRRPVR</sequence>
<evidence type="ECO:0000256" key="2">
    <source>
        <dbReference type="ARBA" id="ARBA00022692"/>
    </source>
</evidence>
<dbReference type="OrthoDB" id="9808637at2"/>
<evidence type="ECO:0000313" key="7">
    <source>
        <dbReference type="Proteomes" id="UP000245890"/>
    </source>
</evidence>
<dbReference type="GO" id="GO:0006457">
    <property type="term" value="P:protein folding"/>
    <property type="evidence" value="ECO:0007669"/>
    <property type="project" value="InterPro"/>
</dbReference>
<dbReference type="Pfam" id="PF02600">
    <property type="entry name" value="DsbB"/>
    <property type="match status" value="1"/>
</dbReference>
<dbReference type="InterPro" id="IPR024199">
    <property type="entry name" value="Uncharacterised_DsbB"/>
</dbReference>
<evidence type="ECO:0000313" key="6">
    <source>
        <dbReference type="EMBL" id="PVX31299.1"/>
    </source>
</evidence>
<accession>A0A2U0SIZ3</accession>
<keyword evidence="2 5" id="KW-0812">Transmembrane</keyword>
<keyword evidence="4 5" id="KW-0472">Membrane</keyword>
<evidence type="ECO:0000256" key="4">
    <source>
        <dbReference type="ARBA" id="ARBA00023136"/>
    </source>
</evidence>
<comment type="subcellular location">
    <subcellularLocation>
        <location evidence="1">Membrane</location>
        <topology evidence="1">Multi-pass membrane protein</topology>
    </subcellularLocation>
</comment>
<name>A0A2U0SIZ3_9SPHN</name>
<dbReference type="AlphaFoldDB" id="A0A2U0SIZ3"/>
<organism evidence="6 7">
    <name type="scientific">Sphingomonas pokkalii</name>
    <dbReference type="NCBI Taxonomy" id="2175090"/>
    <lineage>
        <taxon>Bacteria</taxon>
        <taxon>Pseudomonadati</taxon>
        <taxon>Pseudomonadota</taxon>
        <taxon>Alphaproteobacteria</taxon>
        <taxon>Sphingomonadales</taxon>
        <taxon>Sphingomonadaceae</taxon>
        <taxon>Sphingomonas</taxon>
    </lineage>
</organism>
<dbReference type="GO" id="GO:0015035">
    <property type="term" value="F:protein-disulfide reductase activity"/>
    <property type="evidence" value="ECO:0007669"/>
    <property type="project" value="InterPro"/>
</dbReference>
<dbReference type="GO" id="GO:0016020">
    <property type="term" value="C:membrane"/>
    <property type="evidence" value="ECO:0007669"/>
    <property type="project" value="UniProtKB-SubCell"/>
</dbReference>
<evidence type="ECO:0000256" key="5">
    <source>
        <dbReference type="SAM" id="Phobius"/>
    </source>
</evidence>
<feature type="transmembrane region" description="Helical" evidence="5">
    <location>
        <begin position="136"/>
        <end position="156"/>
    </location>
</feature>